<evidence type="ECO:0000313" key="3">
    <source>
        <dbReference type="Proteomes" id="UP000053029"/>
    </source>
</evidence>
<organism evidence="2 3">
    <name type="scientific">Fonsecaea pedrosoi CBS 271.37</name>
    <dbReference type="NCBI Taxonomy" id="1442368"/>
    <lineage>
        <taxon>Eukaryota</taxon>
        <taxon>Fungi</taxon>
        <taxon>Dikarya</taxon>
        <taxon>Ascomycota</taxon>
        <taxon>Pezizomycotina</taxon>
        <taxon>Eurotiomycetes</taxon>
        <taxon>Chaetothyriomycetidae</taxon>
        <taxon>Chaetothyriales</taxon>
        <taxon>Herpotrichiellaceae</taxon>
        <taxon>Fonsecaea</taxon>
    </lineage>
</organism>
<gene>
    <name evidence="2" type="ORF">Z517_03294</name>
</gene>
<sequence length="249" mass="29577">MPRRSHDSINTEPQKDLRSQRRSRNRLAKQSAKYYGYRCVQPGWIDQEYLSISGLPRNPFYPSPSIFASSGPLLTDAANLKVATWTKRDMWLDRDADIWPLDIRRHKGRRIRDKFCWKWNELEFGRRTKQKSRYLDFATEDGEYLAVGLDLDMDNSVYWDFEEHWFDDPDEIRNDRNERLPRYVSLDGELYMEDIPDEVDSEYADSLCESELRQLYYNTSDGDDFSIISELELLDTQSSASIEDDYEMI</sequence>
<proteinExistence type="predicted"/>
<feature type="region of interest" description="Disordered" evidence="1">
    <location>
        <begin position="1"/>
        <end position="24"/>
    </location>
</feature>
<accession>A0A0D2GSU4</accession>
<dbReference type="Proteomes" id="UP000053029">
    <property type="component" value="Unassembled WGS sequence"/>
</dbReference>
<dbReference type="RefSeq" id="XP_013287856.1">
    <property type="nucleotide sequence ID" value="XM_013432402.1"/>
</dbReference>
<dbReference type="AlphaFoldDB" id="A0A0D2GSU4"/>
<dbReference type="HOGENOM" id="CLU_078827_0_0_1"/>
<evidence type="ECO:0000313" key="2">
    <source>
        <dbReference type="EMBL" id="KIW84048.1"/>
    </source>
</evidence>
<feature type="compositionally biased region" description="Basic and acidic residues" evidence="1">
    <location>
        <begin position="1"/>
        <end position="19"/>
    </location>
</feature>
<dbReference type="OrthoDB" id="4136123at2759"/>
<dbReference type="GeneID" id="25302784"/>
<name>A0A0D2GSU4_9EURO</name>
<dbReference type="VEuPathDB" id="FungiDB:Z517_03294"/>
<evidence type="ECO:0000256" key="1">
    <source>
        <dbReference type="SAM" id="MobiDB-lite"/>
    </source>
</evidence>
<keyword evidence="3" id="KW-1185">Reference proteome</keyword>
<dbReference type="EMBL" id="KN846970">
    <property type="protein sequence ID" value="KIW84048.1"/>
    <property type="molecule type" value="Genomic_DNA"/>
</dbReference>
<reference evidence="2 3" key="1">
    <citation type="submission" date="2015-01" db="EMBL/GenBank/DDBJ databases">
        <title>The Genome Sequence of Fonsecaea pedrosoi CBS 271.37.</title>
        <authorList>
            <consortium name="The Broad Institute Genomics Platform"/>
            <person name="Cuomo C."/>
            <person name="de Hoog S."/>
            <person name="Gorbushina A."/>
            <person name="Stielow B."/>
            <person name="Teixiera M."/>
            <person name="Abouelleil A."/>
            <person name="Chapman S.B."/>
            <person name="Priest M."/>
            <person name="Young S.K."/>
            <person name="Wortman J."/>
            <person name="Nusbaum C."/>
            <person name="Birren B."/>
        </authorList>
    </citation>
    <scope>NUCLEOTIDE SEQUENCE [LARGE SCALE GENOMIC DNA]</scope>
    <source>
        <strain evidence="2 3">CBS 271.37</strain>
    </source>
</reference>
<protein>
    <submittedName>
        <fullName evidence="2">Unplaced genomic scaffold supercont1.2, whole genome shotgun sequence</fullName>
    </submittedName>
</protein>